<evidence type="ECO:0000313" key="2">
    <source>
        <dbReference type="EMBL" id="PIY59665.1"/>
    </source>
</evidence>
<gene>
    <name evidence="2" type="ORF">COY96_00565</name>
</gene>
<sequence length="194" mass="22257">MSQQYKLIIATILSLLLMVLIYFGAFLPLKKSQLYIDAVRGSSQIKSVQEFNKLFGKALDFYSPIGHGEAVYAYLNVIIGVVQNQQNKEIIDILLKEADKRMEPILEQDKGNAFFQSLQSYGLLYELAGNKFSDRNYYQKAANIYEIALRHSPNRPILLYGLFRSYNALGNTEKIKQTAEIINKYWPDIDNLSK</sequence>
<dbReference type="EMBL" id="PFKZ01000020">
    <property type="protein sequence ID" value="PIY59665.1"/>
    <property type="molecule type" value="Genomic_DNA"/>
</dbReference>
<dbReference type="Gene3D" id="1.25.40.10">
    <property type="entry name" value="Tetratricopeptide repeat domain"/>
    <property type="match status" value="1"/>
</dbReference>
<proteinExistence type="predicted"/>
<dbReference type="AlphaFoldDB" id="A0A2M7Q9B7"/>
<comment type="caution">
    <text evidence="2">The sequence shown here is derived from an EMBL/GenBank/DDBJ whole genome shotgun (WGS) entry which is preliminary data.</text>
</comment>
<organism evidence="2 3">
    <name type="scientific">Candidatus Wolfebacteria bacterium CG_4_10_14_0_8_um_filter_37_11</name>
    <dbReference type="NCBI Taxonomy" id="1975062"/>
    <lineage>
        <taxon>Bacteria</taxon>
        <taxon>Candidatus Wolfeibacteriota</taxon>
    </lineage>
</organism>
<accession>A0A2M7Q9B7</accession>
<name>A0A2M7Q9B7_9BACT</name>
<keyword evidence="1" id="KW-1133">Transmembrane helix</keyword>
<reference evidence="3" key="1">
    <citation type="submission" date="2017-09" db="EMBL/GenBank/DDBJ databases">
        <title>Depth-based differentiation of microbial function through sediment-hosted aquifers and enrichment of novel symbionts in the deep terrestrial subsurface.</title>
        <authorList>
            <person name="Probst A.J."/>
            <person name="Ladd B."/>
            <person name="Jarett J.K."/>
            <person name="Geller-Mcgrath D.E."/>
            <person name="Sieber C.M.K."/>
            <person name="Emerson J.B."/>
            <person name="Anantharaman K."/>
            <person name="Thomas B.C."/>
            <person name="Malmstrom R."/>
            <person name="Stieglmeier M."/>
            <person name="Klingl A."/>
            <person name="Woyke T."/>
            <person name="Ryan C.M."/>
            <person name="Banfield J.F."/>
        </authorList>
    </citation>
    <scope>NUCLEOTIDE SEQUENCE [LARGE SCALE GENOMIC DNA]</scope>
</reference>
<dbReference type="Proteomes" id="UP000230363">
    <property type="component" value="Unassembled WGS sequence"/>
</dbReference>
<evidence type="ECO:0000256" key="1">
    <source>
        <dbReference type="SAM" id="Phobius"/>
    </source>
</evidence>
<dbReference type="InterPro" id="IPR011990">
    <property type="entry name" value="TPR-like_helical_dom_sf"/>
</dbReference>
<feature type="transmembrane region" description="Helical" evidence="1">
    <location>
        <begin position="7"/>
        <end position="27"/>
    </location>
</feature>
<evidence type="ECO:0000313" key="3">
    <source>
        <dbReference type="Proteomes" id="UP000230363"/>
    </source>
</evidence>
<keyword evidence="1" id="KW-0812">Transmembrane</keyword>
<keyword evidence="1" id="KW-0472">Membrane</keyword>
<dbReference type="SUPFAM" id="SSF48452">
    <property type="entry name" value="TPR-like"/>
    <property type="match status" value="1"/>
</dbReference>
<protein>
    <recommendedName>
        <fullName evidence="4">Tetratricopeptide repeat-like domain-containing protein</fullName>
    </recommendedName>
</protein>
<evidence type="ECO:0008006" key="4">
    <source>
        <dbReference type="Google" id="ProtNLM"/>
    </source>
</evidence>